<dbReference type="InterPro" id="IPR050109">
    <property type="entry name" value="HTH-type_TetR-like_transc_reg"/>
</dbReference>
<dbReference type="Gene3D" id="1.10.357.10">
    <property type="entry name" value="Tetracycline Repressor, domain 2"/>
    <property type="match status" value="1"/>
</dbReference>
<feature type="domain" description="HTH tetR-type" evidence="3">
    <location>
        <begin position="11"/>
        <end position="71"/>
    </location>
</feature>
<dbReference type="InterPro" id="IPR009057">
    <property type="entry name" value="Homeodomain-like_sf"/>
</dbReference>
<accession>A0A917VVT8</accession>
<dbReference type="EMBL" id="BMNT01000066">
    <property type="protein sequence ID" value="GGL19481.1"/>
    <property type="molecule type" value="Genomic_DNA"/>
</dbReference>
<dbReference type="AlphaFoldDB" id="A0A917VVT8"/>
<dbReference type="Proteomes" id="UP000645217">
    <property type="component" value="Unassembled WGS sequence"/>
</dbReference>
<keyword evidence="5" id="KW-1185">Reference proteome</keyword>
<dbReference type="InterPro" id="IPR001647">
    <property type="entry name" value="HTH_TetR"/>
</dbReference>
<sequence>MSAMPATAKRLPARERILATAGELFGAHGLRGVGVDRIIAESKVAKATLYVHFPSKDELAAAYLRRTDESWRGKLRRAALAAGDDPREQMVGLFDAVAESYERHGFHGCPFINAAAESEPGSLPYEVTVEHKRAVRAWVGELAAAAGATDPGALALQLTLLVDGTLAAGKLEQDPAMPQAAKAAARALVQAACPA</sequence>
<dbReference type="Pfam" id="PF00440">
    <property type="entry name" value="TetR_N"/>
    <property type="match status" value="1"/>
</dbReference>
<keyword evidence="1 2" id="KW-0238">DNA-binding</keyword>
<dbReference type="PROSITE" id="PS50977">
    <property type="entry name" value="HTH_TETR_2"/>
    <property type="match status" value="1"/>
</dbReference>
<dbReference type="PANTHER" id="PTHR30055">
    <property type="entry name" value="HTH-TYPE TRANSCRIPTIONAL REGULATOR RUTR"/>
    <property type="match status" value="1"/>
</dbReference>
<name>A0A917VVT8_9ACTN</name>
<protein>
    <submittedName>
        <fullName evidence="4">TetR family transcriptional regulator</fullName>
    </submittedName>
</protein>
<comment type="caution">
    <text evidence="4">The sequence shown here is derived from an EMBL/GenBank/DDBJ whole genome shotgun (WGS) entry which is preliminary data.</text>
</comment>
<dbReference type="PRINTS" id="PR00455">
    <property type="entry name" value="HTHTETR"/>
</dbReference>
<organism evidence="4 5">
    <name type="scientific">Sphaerisporangium melleum</name>
    <dbReference type="NCBI Taxonomy" id="321316"/>
    <lineage>
        <taxon>Bacteria</taxon>
        <taxon>Bacillati</taxon>
        <taxon>Actinomycetota</taxon>
        <taxon>Actinomycetes</taxon>
        <taxon>Streptosporangiales</taxon>
        <taxon>Streptosporangiaceae</taxon>
        <taxon>Sphaerisporangium</taxon>
    </lineage>
</organism>
<dbReference type="GO" id="GO:0000976">
    <property type="term" value="F:transcription cis-regulatory region binding"/>
    <property type="evidence" value="ECO:0007669"/>
    <property type="project" value="TreeGrafter"/>
</dbReference>
<dbReference type="SUPFAM" id="SSF48498">
    <property type="entry name" value="Tetracyclin repressor-like, C-terminal domain"/>
    <property type="match status" value="1"/>
</dbReference>
<reference evidence="4" key="1">
    <citation type="journal article" date="2014" name="Int. J. Syst. Evol. Microbiol.">
        <title>Complete genome sequence of Corynebacterium casei LMG S-19264T (=DSM 44701T), isolated from a smear-ripened cheese.</title>
        <authorList>
            <consortium name="US DOE Joint Genome Institute (JGI-PGF)"/>
            <person name="Walter F."/>
            <person name="Albersmeier A."/>
            <person name="Kalinowski J."/>
            <person name="Ruckert C."/>
        </authorList>
    </citation>
    <scope>NUCLEOTIDE SEQUENCE</scope>
    <source>
        <strain evidence="4">JCM 13064</strain>
    </source>
</reference>
<gene>
    <name evidence="4" type="ORF">GCM10007964_71880</name>
</gene>
<reference evidence="4" key="2">
    <citation type="submission" date="2020-09" db="EMBL/GenBank/DDBJ databases">
        <authorList>
            <person name="Sun Q."/>
            <person name="Ohkuma M."/>
        </authorList>
    </citation>
    <scope>NUCLEOTIDE SEQUENCE</scope>
    <source>
        <strain evidence="4">JCM 13064</strain>
    </source>
</reference>
<dbReference type="SUPFAM" id="SSF46689">
    <property type="entry name" value="Homeodomain-like"/>
    <property type="match status" value="1"/>
</dbReference>
<dbReference type="GO" id="GO:0003700">
    <property type="term" value="F:DNA-binding transcription factor activity"/>
    <property type="evidence" value="ECO:0007669"/>
    <property type="project" value="TreeGrafter"/>
</dbReference>
<evidence type="ECO:0000256" key="2">
    <source>
        <dbReference type="PROSITE-ProRule" id="PRU00335"/>
    </source>
</evidence>
<proteinExistence type="predicted"/>
<evidence type="ECO:0000256" key="1">
    <source>
        <dbReference type="ARBA" id="ARBA00023125"/>
    </source>
</evidence>
<dbReference type="PANTHER" id="PTHR30055:SF200">
    <property type="entry name" value="HTH-TYPE TRANSCRIPTIONAL REPRESSOR BDCR"/>
    <property type="match status" value="1"/>
</dbReference>
<evidence type="ECO:0000259" key="3">
    <source>
        <dbReference type="PROSITE" id="PS50977"/>
    </source>
</evidence>
<dbReference type="InterPro" id="IPR036271">
    <property type="entry name" value="Tet_transcr_reg_TetR-rel_C_sf"/>
</dbReference>
<evidence type="ECO:0000313" key="4">
    <source>
        <dbReference type="EMBL" id="GGL19481.1"/>
    </source>
</evidence>
<feature type="DNA-binding region" description="H-T-H motif" evidence="2">
    <location>
        <begin position="34"/>
        <end position="53"/>
    </location>
</feature>
<evidence type="ECO:0000313" key="5">
    <source>
        <dbReference type="Proteomes" id="UP000645217"/>
    </source>
</evidence>